<protein>
    <submittedName>
        <fullName evidence="2">Ribokinase</fullName>
    </submittedName>
</protein>
<dbReference type="SUPFAM" id="SSF53613">
    <property type="entry name" value="Ribokinase-like"/>
    <property type="match status" value="1"/>
</dbReference>
<dbReference type="Gene3D" id="3.40.1190.20">
    <property type="match status" value="1"/>
</dbReference>
<dbReference type="Pfam" id="PF00294">
    <property type="entry name" value="PfkB"/>
    <property type="match status" value="1"/>
</dbReference>
<dbReference type="Proteomes" id="UP000238762">
    <property type="component" value="Unassembled WGS sequence"/>
</dbReference>
<proteinExistence type="predicted"/>
<evidence type="ECO:0000313" key="2">
    <source>
        <dbReference type="EMBL" id="PSB02964.1"/>
    </source>
</evidence>
<dbReference type="CDD" id="cd01945">
    <property type="entry name" value="ribokinase_group_B"/>
    <property type="match status" value="1"/>
</dbReference>
<dbReference type="InterPro" id="IPR052562">
    <property type="entry name" value="Ketohexokinase-related"/>
</dbReference>
<keyword evidence="3" id="KW-1185">Reference proteome</keyword>
<dbReference type="RefSeq" id="WP_106288616.1">
    <property type="nucleotide sequence ID" value="NZ_CAWNTC010000030.1"/>
</dbReference>
<dbReference type="AlphaFoldDB" id="A0A2T1C412"/>
<accession>A0A2T1C412</accession>
<reference evidence="2 3" key="2">
    <citation type="submission" date="2018-03" db="EMBL/GenBank/DDBJ databases">
        <title>The ancient ancestry and fast evolution of plastids.</title>
        <authorList>
            <person name="Moore K.R."/>
            <person name="Magnabosco C."/>
            <person name="Momper L."/>
            <person name="Gold D.A."/>
            <person name="Bosak T."/>
            <person name="Fournier G.P."/>
        </authorList>
    </citation>
    <scope>NUCLEOTIDE SEQUENCE [LARGE SCALE GENOMIC DNA]</scope>
    <source>
        <strain evidence="2 3">CCAP 1448/3</strain>
    </source>
</reference>
<dbReference type="InterPro" id="IPR029056">
    <property type="entry name" value="Ribokinase-like"/>
</dbReference>
<dbReference type="GO" id="GO:0016301">
    <property type="term" value="F:kinase activity"/>
    <property type="evidence" value="ECO:0007669"/>
    <property type="project" value="UniProtKB-KW"/>
</dbReference>
<gene>
    <name evidence="2" type="ORF">C7B64_10570</name>
</gene>
<dbReference type="EMBL" id="PVWJ01000044">
    <property type="protein sequence ID" value="PSB02964.1"/>
    <property type="molecule type" value="Genomic_DNA"/>
</dbReference>
<dbReference type="PANTHER" id="PTHR42774:SF3">
    <property type="entry name" value="KETOHEXOKINASE"/>
    <property type="match status" value="1"/>
</dbReference>
<evidence type="ECO:0000259" key="1">
    <source>
        <dbReference type="Pfam" id="PF00294"/>
    </source>
</evidence>
<keyword evidence="2" id="KW-0418">Kinase</keyword>
<dbReference type="PANTHER" id="PTHR42774">
    <property type="entry name" value="PHOSPHOTRANSFERASE SYSTEM TRANSPORT PROTEIN"/>
    <property type="match status" value="1"/>
</dbReference>
<evidence type="ECO:0000313" key="3">
    <source>
        <dbReference type="Proteomes" id="UP000238762"/>
    </source>
</evidence>
<dbReference type="OrthoDB" id="9813569at2"/>
<keyword evidence="2" id="KW-0808">Transferase</keyword>
<dbReference type="InterPro" id="IPR011611">
    <property type="entry name" value="PfkB_dom"/>
</dbReference>
<organism evidence="2 3">
    <name type="scientific">Merismopedia glauca CCAP 1448/3</name>
    <dbReference type="NCBI Taxonomy" id="1296344"/>
    <lineage>
        <taxon>Bacteria</taxon>
        <taxon>Bacillati</taxon>
        <taxon>Cyanobacteriota</taxon>
        <taxon>Cyanophyceae</taxon>
        <taxon>Synechococcales</taxon>
        <taxon>Merismopediaceae</taxon>
        <taxon>Merismopedia</taxon>
    </lineage>
</organism>
<feature type="domain" description="Carbohydrate kinase PfkB" evidence="1">
    <location>
        <begin position="11"/>
        <end position="283"/>
    </location>
</feature>
<reference evidence="2 3" key="1">
    <citation type="submission" date="2018-02" db="EMBL/GenBank/DDBJ databases">
        <authorList>
            <person name="Cohen D.B."/>
            <person name="Kent A.D."/>
        </authorList>
    </citation>
    <scope>NUCLEOTIDE SEQUENCE [LARGE SCALE GENOMIC DNA]</scope>
    <source>
        <strain evidence="2 3">CCAP 1448/3</strain>
    </source>
</reference>
<comment type="caution">
    <text evidence="2">The sequence shown here is derived from an EMBL/GenBank/DDBJ whole genome shotgun (WGS) entry which is preliminary data.</text>
</comment>
<name>A0A2T1C412_9CYAN</name>
<sequence length="289" mass="31008">MTDLEPKYGLFVGLITWDLIYLATSVPTSNQKIVASNYTVGSGGPATNAAICFNHLGNRTKLVAIVGNHPISQLIQAELTSYGIELLDLAGDSTQPPPISSIIVTQGTGERAVISINAIKNQISPQSLPEGILEGVNIILLDGHQMELAQYLASLAQKRNIPVVIDGGSWKPGWEKVLPYVDYAICSANFLPPGCRSQEEVFGYLTDAGVTHIAITNGENPIRYESFSDCRVVLVPQIQAVDTLGAGDIFHGAFCHYILQTSFPEALAAAAQVAANSCQFFGTKLWMDS</sequence>